<reference evidence="2 3" key="1">
    <citation type="submission" date="2023-10" db="EMBL/GenBank/DDBJ databases">
        <title>Genome-Wide Identification Analysis in wild type Solanum Pinnatisectum Reveals Some Genes Defensing Phytophthora Infestans.</title>
        <authorList>
            <person name="Sun C."/>
        </authorList>
    </citation>
    <scope>NUCLEOTIDE SEQUENCE [LARGE SCALE GENOMIC DNA]</scope>
    <source>
        <strain evidence="2">LQN</strain>
        <tissue evidence="2">Leaf</tissue>
    </source>
</reference>
<evidence type="ECO:0000313" key="3">
    <source>
        <dbReference type="Proteomes" id="UP001311915"/>
    </source>
</evidence>
<evidence type="ECO:0000313" key="2">
    <source>
        <dbReference type="EMBL" id="KAK4708661.1"/>
    </source>
</evidence>
<comment type="caution">
    <text evidence="2">The sequence shown here is derived from an EMBL/GenBank/DDBJ whole genome shotgun (WGS) entry which is preliminary data.</text>
</comment>
<protein>
    <submittedName>
        <fullName evidence="2">Uncharacterized protein</fullName>
    </submittedName>
</protein>
<proteinExistence type="predicted"/>
<organism evidence="2 3">
    <name type="scientific">Solanum pinnatisectum</name>
    <name type="common">tansyleaf nightshade</name>
    <dbReference type="NCBI Taxonomy" id="50273"/>
    <lineage>
        <taxon>Eukaryota</taxon>
        <taxon>Viridiplantae</taxon>
        <taxon>Streptophyta</taxon>
        <taxon>Embryophyta</taxon>
        <taxon>Tracheophyta</taxon>
        <taxon>Spermatophyta</taxon>
        <taxon>Magnoliopsida</taxon>
        <taxon>eudicotyledons</taxon>
        <taxon>Gunneridae</taxon>
        <taxon>Pentapetalae</taxon>
        <taxon>asterids</taxon>
        <taxon>lamiids</taxon>
        <taxon>Solanales</taxon>
        <taxon>Solanaceae</taxon>
        <taxon>Solanoideae</taxon>
        <taxon>Solaneae</taxon>
        <taxon>Solanum</taxon>
    </lineage>
</organism>
<dbReference type="Proteomes" id="UP001311915">
    <property type="component" value="Unassembled WGS sequence"/>
</dbReference>
<sequence length="87" mass="9828">MNTLVEFECMEGKTWNLRKMSELVVKQVQLKHELEEMTTLVSKRDAKIDLLKAQSAKAQTEGPGSAEVSELRKKNETLLAQNADQIP</sequence>
<dbReference type="EMBL" id="JAWPEI010000012">
    <property type="protein sequence ID" value="KAK4708661.1"/>
    <property type="molecule type" value="Genomic_DNA"/>
</dbReference>
<evidence type="ECO:0000256" key="1">
    <source>
        <dbReference type="SAM" id="MobiDB-lite"/>
    </source>
</evidence>
<name>A0AAV9K5R2_9SOLN</name>
<gene>
    <name evidence="2" type="ORF">R3W88_029586</name>
</gene>
<feature type="region of interest" description="Disordered" evidence="1">
    <location>
        <begin position="54"/>
        <end position="87"/>
    </location>
</feature>
<accession>A0AAV9K5R2</accession>
<dbReference type="AlphaFoldDB" id="A0AAV9K5R2"/>
<feature type="compositionally biased region" description="Polar residues" evidence="1">
    <location>
        <begin position="78"/>
        <end position="87"/>
    </location>
</feature>
<keyword evidence="3" id="KW-1185">Reference proteome</keyword>